<evidence type="ECO:0000313" key="6">
    <source>
        <dbReference type="EMBL" id="KAF2892316.1"/>
    </source>
</evidence>
<name>A0A8K0CVZ4_IGNLU</name>
<dbReference type="Gene3D" id="6.10.250.780">
    <property type="match status" value="1"/>
</dbReference>
<keyword evidence="3" id="KW-0456">Lyase</keyword>
<dbReference type="InterPro" id="IPR011645">
    <property type="entry name" value="HNOB_dom_associated"/>
</dbReference>
<dbReference type="Proteomes" id="UP000801492">
    <property type="component" value="Unassembled WGS sequence"/>
</dbReference>
<feature type="domain" description="Guanylate cyclase" evidence="5">
    <location>
        <begin position="259"/>
        <end position="385"/>
    </location>
</feature>
<dbReference type="InterPro" id="IPR042463">
    <property type="entry name" value="HNOB_dom_associated_sf"/>
</dbReference>
<dbReference type="InterPro" id="IPR001054">
    <property type="entry name" value="A/G_cyclase"/>
</dbReference>
<keyword evidence="4" id="KW-0141">cGMP biosynthesis</keyword>
<evidence type="ECO:0000256" key="3">
    <source>
        <dbReference type="ARBA" id="ARBA00023239"/>
    </source>
</evidence>
<dbReference type="PANTHER" id="PTHR45655">
    <property type="entry name" value="GUANYLATE CYCLASE SOLUBLE SUBUNIT BETA-2"/>
    <property type="match status" value="1"/>
</dbReference>
<proteinExistence type="predicted"/>
<evidence type="ECO:0000313" key="7">
    <source>
        <dbReference type="Proteomes" id="UP000801492"/>
    </source>
</evidence>
<dbReference type="EC" id="4.6.1.2" evidence="1"/>
<evidence type="ECO:0000256" key="4">
    <source>
        <dbReference type="ARBA" id="ARBA00023293"/>
    </source>
</evidence>
<dbReference type="EMBL" id="VTPC01008817">
    <property type="protein sequence ID" value="KAF2892316.1"/>
    <property type="molecule type" value="Genomic_DNA"/>
</dbReference>
<dbReference type="InterPro" id="IPR029787">
    <property type="entry name" value="Nucleotide_cyclase"/>
</dbReference>
<dbReference type="SUPFAM" id="SSF55073">
    <property type="entry name" value="Nucleotide cyclase"/>
    <property type="match status" value="1"/>
</dbReference>
<comment type="caution">
    <text evidence="6">The sequence shown here is derived from an EMBL/GenBank/DDBJ whole genome shotgun (WGS) entry which is preliminary data.</text>
</comment>
<evidence type="ECO:0000259" key="5">
    <source>
        <dbReference type="PROSITE" id="PS50125"/>
    </source>
</evidence>
<dbReference type="GO" id="GO:0019934">
    <property type="term" value="P:cGMP-mediated signaling"/>
    <property type="evidence" value="ECO:0007669"/>
    <property type="project" value="TreeGrafter"/>
</dbReference>
<keyword evidence="7" id="KW-1185">Reference proteome</keyword>
<protein>
    <recommendedName>
        <fullName evidence="1">guanylate cyclase</fullName>
        <ecNumber evidence="1">4.6.1.2</ecNumber>
    </recommendedName>
</protein>
<sequence>MRGRVLKGALAQTKKLPAFPIYQLLELFPFGIILNPSMEIMGVGQKLVEIWTNKEPLLGASVNKYFKLRRPKGIPFTWKNLLYLRKVLFEIELMRNEDYSEDPDDHGEETLKKDHVHQALAESNTTQLAPSPEPGTKNVLLKGQMKHIGDINVIFFLCSPIINDLDELPELGIFLNDLNHHGLSKEMVLAGWQHNSKLELMFDQAEQRSDQLEKNYELLDTWKRRGDDLLYSMIPQTVADRLRSGNSPLSTCESFEAVTISFCELVGLHSSTVEEAMNVVACMNAVFSCFDALMDKFNVYKVETVGQIYMVASGAPERTKSHAQNVSDLSLCMTKEVAKLKIPGRDKVEIRIGIHSGPAVAGVVGLKVPRYCFFGDTVNTASRMQSTSTVCKLHFV</sequence>
<accession>A0A8K0CVZ4</accession>
<gene>
    <name evidence="6" type="ORF">ILUMI_13860</name>
</gene>
<dbReference type="OrthoDB" id="1890790at2759"/>
<evidence type="ECO:0000256" key="1">
    <source>
        <dbReference type="ARBA" id="ARBA00012202"/>
    </source>
</evidence>
<dbReference type="AlphaFoldDB" id="A0A8K0CVZ4"/>
<organism evidence="6 7">
    <name type="scientific">Ignelater luminosus</name>
    <name type="common">Cucubano</name>
    <name type="synonym">Pyrophorus luminosus</name>
    <dbReference type="NCBI Taxonomy" id="2038154"/>
    <lineage>
        <taxon>Eukaryota</taxon>
        <taxon>Metazoa</taxon>
        <taxon>Ecdysozoa</taxon>
        <taxon>Arthropoda</taxon>
        <taxon>Hexapoda</taxon>
        <taxon>Insecta</taxon>
        <taxon>Pterygota</taxon>
        <taxon>Neoptera</taxon>
        <taxon>Endopterygota</taxon>
        <taxon>Coleoptera</taxon>
        <taxon>Polyphaga</taxon>
        <taxon>Elateriformia</taxon>
        <taxon>Elateroidea</taxon>
        <taxon>Elateridae</taxon>
        <taxon>Agrypninae</taxon>
        <taxon>Pyrophorini</taxon>
        <taxon>Ignelater</taxon>
    </lineage>
</organism>
<dbReference type="Gene3D" id="3.30.450.260">
    <property type="entry name" value="Haem NO binding associated domain"/>
    <property type="match status" value="1"/>
</dbReference>
<reference evidence="6" key="1">
    <citation type="submission" date="2019-08" db="EMBL/GenBank/DDBJ databases">
        <title>The genome of the North American firefly Photinus pyralis.</title>
        <authorList>
            <consortium name="Photinus pyralis genome working group"/>
            <person name="Fallon T.R."/>
            <person name="Sander Lower S.E."/>
            <person name="Weng J.-K."/>
        </authorList>
    </citation>
    <scope>NUCLEOTIDE SEQUENCE</scope>
    <source>
        <strain evidence="6">TRF0915ILg1</strain>
        <tissue evidence="6">Whole body</tissue>
    </source>
</reference>
<dbReference type="Pfam" id="PF00211">
    <property type="entry name" value="Guanylate_cyc"/>
    <property type="match status" value="1"/>
</dbReference>
<dbReference type="GO" id="GO:0000166">
    <property type="term" value="F:nucleotide binding"/>
    <property type="evidence" value="ECO:0007669"/>
    <property type="project" value="UniProtKB-KW"/>
</dbReference>
<dbReference type="Pfam" id="PF07701">
    <property type="entry name" value="HNOBA"/>
    <property type="match status" value="1"/>
</dbReference>
<dbReference type="GO" id="GO:0004383">
    <property type="term" value="F:guanylate cyclase activity"/>
    <property type="evidence" value="ECO:0007669"/>
    <property type="project" value="UniProtKB-EC"/>
</dbReference>
<dbReference type="GO" id="GO:0070482">
    <property type="term" value="P:response to oxygen levels"/>
    <property type="evidence" value="ECO:0007669"/>
    <property type="project" value="TreeGrafter"/>
</dbReference>
<dbReference type="SMART" id="SM00044">
    <property type="entry name" value="CYCc"/>
    <property type="match status" value="1"/>
</dbReference>
<dbReference type="CDD" id="cd07302">
    <property type="entry name" value="CHD"/>
    <property type="match status" value="1"/>
</dbReference>
<dbReference type="PANTHER" id="PTHR45655:SF5">
    <property type="entry name" value="SOLUBLE GUANYLATE CYCLASE 89DA-RELATED"/>
    <property type="match status" value="1"/>
</dbReference>
<dbReference type="PROSITE" id="PS50125">
    <property type="entry name" value="GUANYLATE_CYCLASE_2"/>
    <property type="match status" value="1"/>
</dbReference>
<evidence type="ECO:0000256" key="2">
    <source>
        <dbReference type="ARBA" id="ARBA00022741"/>
    </source>
</evidence>
<dbReference type="Gene3D" id="3.30.70.1230">
    <property type="entry name" value="Nucleotide cyclase"/>
    <property type="match status" value="1"/>
</dbReference>
<dbReference type="GO" id="GO:0008074">
    <property type="term" value="C:guanylate cyclase complex, soluble"/>
    <property type="evidence" value="ECO:0007669"/>
    <property type="project" value="TreeGrafter"/>
</dbReference>
<keyword evidence="2" id="KW-0547">Nucleotide-binding</keyword>